<reference evidence="1" key="1">
    <citation type="submission" date="2020-08" db="EMBL/GenBank/DDBJ databases">
        <title>Multicomponent nature underlies the extraordinary mechanical properties of spider dragline silk.</title>
        <authorList>
            <person name="Kono N."/>
            <person name="Nakamura H."/>
            <person name="Mori M."/>
            <person name="Yoshida Y."/>
            <person name="Ohtoshi R."/>
            <person name="Malay A.D."/>
            <person name="Moran D.A.P."/>
            <person name="Tomita M."/>
            <person name="Numata K."/>
            <person name="Arakawa K."/>
        </authorList>
    </citation>
    <scope>NUCLEOTIDE SEQUENCE</scope>
</reference>
<gene>
    <name evidence="1" type="ORF">TNIN_302401</name>
</gene>
<protein>
    <submittedName>
        <fullName evidence="1">Uncharacterized protein</fullName>
    </submittedName>
</protein>
<keyword evidence="2" id="KW-1185">Reference proteome</keyword>
<evidence type="ECO:0000313" key="2">
    <source>
        <dbReference type="Proteomes" id="UP000886998"/>
    </source>
</evidence>
<name>A0A8X6YUX1_9ARAC</name>
<dbReference type="AlphaFoldDB" id="A0A8X6YUX1"/>
<proteinExistence type="predicted"/>
<dbReference type="Proteomes" id="UP000886998">
    <property type="component" value="Unassembled WGS sequence"/>
</dbReference>
<sequence>MRPLTPSIYMNLDILTWDWESRNTHGTRVGGANTPRVQGRHRCALRGLEHKYYPIREGGRAIESRLETVECRSKNN</sequence>
<organism evidence="1 2">
    <name type="scientific">Trichonephila inaurata madagascariensis</name>
    <dbReference type="NCBI Taxonomy" id="2747483"/>
    <lineage>
        <taxon>Eukaryota</taxon>
        <taxon>Metazoa</taxon>
        <taxon>Ecdysozoa</taxon>
        <taxon>Arthropoda</taxon>
        <taxon>Chelicerata</taxon>
        <taxon>Arachnida</taxon>
        <taxon>Araneae</taxon>
        <taxon>Araneomorphae</taxon>
        <taxon>Entelegynae</taxon>
        <taxon>Araneoidea</taxon>
        <taxon>Nephilidae</taxon>
        <taxon>Trichonephila</taxon>
        <taxon>Trichonephila inaurata</taxon>
    </lineage>
</organism>
<evidence type="ECO:0000313" key="1">
    <source>
        <dbReference type="EMBL" id="GFY77458.1"/>
    </source>
</evidence>
<accession>A0A8X6YUX1</accession>
<dbReference type="EMBL" id="BMAV01022471">
    <property type="protein sequence ID" value="GFY77458.1"/>
    <property type="molecule type" value="Genomic_DNA"/>
</dbReference>
<comment type="caution">
    <text evidence="1">The sequence shown here is derived from an EMBL/GenBank/DDBJ whole genome shotgun (WGS) entry which is preliminary data.</text>
</comment>